<feature type="binding site" evidence="7">
    <location>
        <begin position="38"/>
        <end position="41"/>
    </location>
    <ligand>
        <name>GTP</name>
        <dbReference type="ChEBI" id="CHEBI:37565"/>
    </ligand>
</feature>
<dbReference type="FunFam" id="3.40.50.300:FF:006178">
    <property type="entry name" value="Guanine nucleotide-binding protein G(s) subunit alpha isoforms short"/>
    <property type="match status" value="1"/>
</dbReference>
<dbReference type="GO" id="GO:0001664">
    <property type="term" value="F:G protein-coupled receptor binding"/>
    <property type="evidence" value="ECO:0007669"/>
    <property type="project" value="TreeGrafter"/>
</dbReference>
<organism evidence="8 9">
    <name type="scientific">Hucho hucho</name>
    <name type="common">huchen</name>
    <dbReference type="NCBI Taxonomy" id="62062"/>
    <lineage>
        <taxon>Eukaryota</taxon>
        <taxon>Metazoa</taxon>
        <taxon>Chordata</taxon>
        <taxon>Craniata</taxon>
        <taxon>Vertebrata</taxon>
        <taxon>Euteleostomi</taxon>
        <taxon>Actinopterygii</taxon>
        <taxon>Neopterygii</taxon>
        <taxon>Teleostei</taxon>
        <taxon>Protacanthopterygii</taxon>
        <taxon>Salmoniformes</taxon>
        <taxon>Salmonidae</taxon>
        <taxon>Salmoninae</taxon>
        <taxon>Hucho</taxon>
    </lineage>
</organism>
<dbReference type="PANTHER" id="PTHR10218:SF233">
    <property type="entry name" value="GUANINE NUCLEOTIDE-BINDING PROTEIN G(OLF) SUBUNIT ALPHA"/>
    <property type="match status" value="1"/>
</dbReference>
<dbReference type="GO" id="GO:0046872">
    <property type="term" value="F:metal ion binding"/>
    <property type="evidence" value="ECO:0007669"/>
    <property type="project" value="UniProtKB-KW"/>
</dbReference>
<keyword evidence="3 7" id="KW-0547">Nucleotide-binding</keyword>
<dbReference type="Gene3D" id="3.40.50.300">
    <property type="entry name" value="P-loop containing nucleotide triphosphate hydrolases"/>
    <property type="match status" value="1"/>
</dbReference>
<dbReference type="Ensembl" id="ENSHHUT00000082040.1">
    <property type="protein sequence ID" value="ENSHHUP00000079483.1"/>
    <property type="gene ID" value="ENSHHUG00000046327.1"/>
</dbReference>
<keyword evidence="2" id="KW-0479">Metal-binding</keyword>
<dbReference type="InterPro" id="IPR001019">
    <property type="entry name" value="Gprotein_alpha_su"/>
</dbReference>
<reference evidence="9" key="1">
    <citation type="submission" date="2018-06" db="EMBL/GenBank/DDBJ databases">
        <title>Genome assembly of Danube salmon.</title>
        <authorList>
            <person name="Macqueen D.J."/>
            <person name="Gundappa M.K."/>
        </authorList>
    </citation>
    <scope>NUCLEOTIDE SEQUENCE [LARGE SCALE GENOMIC DNA]</scope>
</reference>
<dbReference type="InterPro" id="IPR027417">
    <property type="entry name" value="P-loop_NTPase"/>
</dbReference>
<dbReference type="GeneTree" id="ENSGT00940000155271"/>
<dbReference type="GO" id="GO:0003924">
    <property type="term" value="F:GTPase activity"/>
    <property type="evidence" value="ECO:0007669"/>
    <property type="project" value="InterPro"/>
</dbReference>
<dbReference type="GO" id="GO:0007606">
    <property type="term" value="P:sensory perception of chemical stimulus"/>
    <property type="evidence" value="ECO:0007669"/>
    <property type="project" value="TreeGrafter"/>
</dbReference>
<dbReference type="SUPFAM" id="SSF52540">
    <property type="entry name" value="P-loop containing nucleoside triphosphate hydrolases"/>
    <property type="match status" value="1"/>
</dbReference>
<evidence type="ECO:0000256" key="4">
    <source>
        <dbReference type="ARBA" id="ARBA00022842"/>
    </source>
</evidence>
<dbReference type="GO" id="GO:0005737">
    <property type="term" value="C:cytoplasm"/>
    <property type="evidence" value="ECO:0007669"/>
    <property type="project" value="TreeGrafter"/>
</dbReference>
<reference evidence="8" key="2">
    <citation type="submission" date="2025-08" db="UniProtKB">
        <authorList>
            <consortium name="Ensembl"/>
        </authorList>
    </citation>
    <scope>IDENTIFICATION</scope>
</reference>
<protein>
    <submittedName>
        <fullName evidence="8">Uncharacterized protein</fullName>
    </submittedName>
</protein>
<dbReference type="GO" id="GO:0005525">
    <property type="term" value="F:GTP binding"/>
    <property type="evidence" value="ECO:0007669"/>
    <property type="project" value="UniProtKB-KW"/>
</dbReference>
<dbReference type="GO" id="GO:0005834">
    <property type="term" value="C:heterotrimeric G-protein complex"/>
    <property type="evidence" value="ECO:0007669"/>
    <property type="project" value="TreeGrafter"/>
</dbReference>
<reference evidence="8" key="3">
    <citation type="submission" date="2025-09" db="UniProtKB">
        <authorList>
            <consortium name="Ensembl"/>
        </authorList>
    </citation>
    <scope>IDENTIFICATION</scope>
</reference>
<keyword evidence="4" id="KW-0460">Magnesium</keyword>
<evidence type="ECO:0000256" key="1">
    <source>
        <dbReference type="ARBA" id="ARBA00007172"/>
    </source>
</evidence>
<evidence type="ECO:0000313" key="8">
    <source>
        <dbReference type="Ensembl" id="ENSHHUP00000079483.1"/>
    </source>
</evidence>
<name>A0A4W5R0I6_9TELE</name>
<dbReference type="PANTHER" id="PTHR10218">
    <property type="entry name" value="GTP-BINDING PROTEIN ALPHA SUBUNIT"/>
    <property type="match status" value="1"/>
</dbReference>
<accession>A0A4W5R0I6</accession>
<dbReference type="AlphaFoldDB" id="A0A4W5R0I6"/>
<evidence type="ECO:0000256" key="3">
    <source>
        <dbReference type="ARBA" id="ARBA00022741"/>
    </source>
</evidence>
<evidence type="ECO:0000313" key="9">
    <source>
        <dbReference type="Proteomes" id="UP000314982"/>
    </source>
</evidence>
<evidence type="ECO:0000256" key="7">
    <source>
        <dbReference type="PIRSR" id="PIRSR601019-1"/>
    </source>
</evidence>
<sequence length="95" mass="11194">MVIREDNSTNRLRESLDLFKSIWNNRFLRTISVILFLNKQDMLADKILAGKSKLEDYFPEYARYTVPAEETKRAPNRCCFTVKDLQTDPQDVYKG</sequence>
<keyword evidence="5 7" id="KW-0342">GTP-binding</keyword>
<dbReference type="GO" id="GO:0031683">
    <property type="term" value="F:G-protein beta/gamma-subunit complex binding"/>
    <property type="evidence" value="ECO:0007669"/>
    <property type="project" value="InterPro"/>
</dbReference>
<keyword evidence="9" id="KW-1185">Reference proteome</keyword>
<dbReference type="PROSITE" id="PS51882">
    <property type="entry name" value="G_ALPHA"/>
    <property type="match status" value="1"/>
</dbReference>
<dbReference type="Proteomes" id="UP000314982">
    <property type="component" value="Unassembled WGS sequence"/>
</dbReference>
<evidence type="ECO:0000256" key="2">
    <source>
        <dbReference type="ARBA" id="ARBA00022723"/>
    </source>
</evidence>
<dbReference type="GO" id="GO:0007191">
    <property type="term" value="P:adenylate cyclase-activating dopamine receptor signaling pathway"/>
    <property type="evidence" value="ECO:0007669"/>
    <property type="project" value="TreeGrafter"/>
</dbReference>
<evidence type="ECO:0000256" key="5">
    <source>
        <dbReference type="ARBA" id="ARBA00023134"/>
    </source>
</evidence>
<proteinExistence type="inferred from homology"/>
<dbReference type="Pfam" id="PF00503">
    <property type="entry name" value="G-alpha"/>
    <property type="match status" value="1"/>
</dbReference>
<evidence type="ECO:0000256" key="6">
    <source>
        <dbReference type="ARBA" id="ARBA00023224"/>
    </source>
</evidence>
<keyword evidence="6" id="KW-0807">Transducer</keyword>
<comment type="similarity">
    <text evidence="1">Belongs to the G-alpha family. G(s) subfamily.</text>
</comment>